<dbReference type="InterPro" id="IPR043146">
    <property type="entry name" value="Penicillin_amidase_N_B-knob"/>
</dbReference>
<dbReference type="Gene3D" id="3.60.20.10">
    <property type="entry name" value="Glutamine Phosphoribosylpyrophosphate, subunit 1, domain 1"/>
    <property type="match status" value="1"/>
</dbReference>
<feature type="compositionally biased region" description="Basic and acidic residues" evidence="6">
    <location>
        <begin position="20"/>
        <end position="30"/>
    </location>
</feature>
<sequence>MNERTAAGSSAHSGRRYRDRHGIPHLRADDPGSLAYAQGLVTALDRAWQIEVERHRSQGASAAFLGLDALAWDRFARQVRLADTAQRCYAALDPATAEWVGRYVDGVNSGLAAGAARAPEFAATGLSPGTWQPWTPLAVWLGHHVLFAGLPTKLWREHVARRLGAAAAGLFAVDGQVTSGSNGWLVTGDRTATGAPLIAGDPHRFIEAPGIYQQIRLACPEYDVLGFAVPGVPGLPHFGHAGAVAWAITNAMSDYQDLYAERLRRRGDAVEAYGPDGWRPAYQQVETIEVAGADPVEVEVIETERGPVVSGGPDDDPELTVSLRQPARVAGDLGFAVLPALLRARTVDDLDAALDGWVEPVNVVLAADTAGGLLHRVAGRVPRRHPDNGLRVVPGWSAEHTWQGWHDTPESPVDGIAVMANERGISAELGVEFAPPYRADRIRALLTAGTGWRAAQMAAVHADTHLGAAEPLLTVLAGLDGLSADADALRTRLLAWDRRMAADSVDAAAFADLRAAVARRLAAHPTLAVLAEPPAHPEVFQPWLALVPRVGYAVAPLLHADLPGVDRDALVRAAAEEVAATGDTRRWGERHRLLPWQALPDPAAPPGPELHGDSDCVLATSSVPGVTDLCLRGPTARYVWDLARREDSRWVVPLGATGAGPHRDDQLPLWLRGELVEVTCDWDHLTEEHDD</sequence>
<evidence type="ECO:0000313" key="7">
    <source>
        <dbReference type="EMBL" id="RFS46741.1"/>
    </source>
</evidence>
<dbReference type="Pfam" id="PF01804">
    <property type="entry name" value="Penicil_amidase"/>
    <property type="match status" value="1"/>
</dbReference>
<dbReference type="Gene3D" id="2.30.120.10">
    <property type="match status" value="1"/>
</dbReference>
<dbReference type="AlphaFoldDB" id="A0A372G109"/>
<evidence type="ECO:0000256" key="2">
    <source>
        <dbReference type="ARBA" id="ARBA00022801"/>
    </source>
</evidence>
<feature type="binding site" evidence="5">
    <location>
        <position position="257"/>
    </location>
    <ligand>
        <name>Ca(2+)</name>
        <dbReference type="ChEBI" id="CHEBI:29108"/>
    </ligand>
</feature>
<dbReference type="GO" id="GO:0017000">
    <property type="term" value="P:antibiotic biosynthetic process"/>
    <property type="evidence" value="ECO:0007669"/>
    <property type="project" value="InterPro"/>
</dbReference>
<evidence type="ECO:0000256" key="5">
    <source>
        <dbReference type="PIRSR" id="PIRSR001227-2"/>
    </source>
</evidence>
<dbReference type="Proteomes" id="UP000262621">
    <property type="component" value="Unassembled WGS sequence"/>
</dbReference>
<dbReference type="PANTHER" id="PTHR34218">
    <property type="entry name" value="PEPTIDASE S45 PENICILLIN AMIDASE"/>
    <property type="match status" value="1"/>
</dbReference>
<feature type="binding site" evidence="5">
    <location>
        <position position="254"/>
    </location>
    <ligand>
        <name>Ca(2+)</name>
        <dbReference type="ChEBI" id="CHEBI:29108"/>
    </ligand>
</feature>
<dbReference type="SUPFAM" id="SSF56235">
    <property type="entry name" value="N-terminal nucleophile aminohydrolases (Ntn hydrolases)"/>
    <property type="match status" value="1"/>
</dbReference>
<evidence type="ECO:0000313" key="8">
    <source>
        <dbReference type="Proteomes" id="UP000262621"/>
    </source>
</evidence>
<dbReference type="OrthoDB" id="9759796at2"/>
<keyword evidence="3" id="KW-0865">Zymogen</keyword>
<dbReference type="InterPro" id="IPR002692">
    <property type="entry name" value="S45"/>
</dbReference>
<keyword evidence="5" id="KW-0479">Metal-binding</keyword>
<comment type="caution">
    <text evidence="7">The sequence shown here is derived from an EMBL/GenBank/DDBJ whole genome shotgun (WGS) entry which is preliminary data.</text>
</comment>
<name>A0A372G109_9ACTN</name>
<dbReference type="Gene3D" id="1.10.439.10">
    <property type="entry name" value="Penicillin Amidohydrolase, domain 1"/>
    <property type="match status" value="1"/>
</dbReference>
<evidence type="ECO:0000256" key="4">
    <source>
        <dbReference type="PIRSR" id="PIRSR001227-1"/>
    </source>
</evidence>
<comment type="similarity">
    <text evidence="1">Belongs to the peptidase S45 family.</text>
</comment>
<dbReference type="PIRSF" id="PIRSF001227">
    <property type="entry name" value="Pen_acylase"/>
    <property type="match status" value="1"/>
</dbReference>
<dbReference type="RefSeq" id="WP_117227678.1">
    <property type="nucleotide sequence ID" value="NZ_CP061725.1"/>
</dbReference>
<organism evidence="7 8">
    <name type="scientific">Micromonospora craniellae</name>
    <dbReference type="NCBI Taxonomy" id="2294034"/>
    <lineage>
        <taxon>Bacteria</taxon>
        <taxon>Bacillati</taxon>
        <taxon>Actinomycetota</taxon>
        <taxon>Actinomycetes</taxon>
        <taxon>Micromonosporales</taxon>
        <taxon>Micromonosporaceae</taxon>
        <taxon>Micromonospora</taxon>
    </lineage>
</organism>
<protein>
    <submittedName>
        <fullName evidence="7">Penicillin acylase family protein</fullName>
    </submittedName>
</protein>
<feature type="region of interest" description="Disordered" evidence="6">
    <location>
        <begin position="1"/>
        <end position="30"/>
    </location>
</feature>
<evidence type="ECO:0000256" key="6">
    <source>
        <dbReference type="SAM" id="MobiDB-lite"/>
    </source>
</evidence>
<evidence type="ECO:0000256" key="3">
    <source>
        <dbReference type="ARBA" id="ARBA00023145"/>
    </source>
</evidence>
<dbReference type="GO" id="GO:0046872">
    <property type="term" value="F:metal ion binding"/>
    <property type="evidence" value="ECO:0007669"/>
    <property type="project" value="UniProtKB-KW"/>
</dbReference>
<dbReference type="InterPro" id="IPR014395">
    <property type="entry name" value="Pen/GL7ACA/AHL_acylase"/>
</dbReference>
<dbReference type="InterPro" id="IPR023343">
    <property type="entry name" value="Penicillin_amidase_dom1"/>
</dbReference>
<comment type="cofactor">
    <cofactor evidence="5">
        <name>Ca(2+)</name>
        <dbReference type="ChEBI" id="CHEBI:29108"/>
    </cofactor>
    <text evidence="5">Binds 1 Ca(2+) ion per dimer.</text>
</comment>
<proteinExistence type="inferred from homology"/>
<dbReference type="PANTHER" id="PTHR34218:SF4">
    <property type="entry name" value="ACYL-HOMOSERINE LACTONE ACYLASE QUIP"/>
    <property type="match status" value="1"/>
</dbReference>
<keyword evidence="8" id="KW-1185">Reference proteome</keyword>
<gene>
    <name evidence="7" type="ORF">D0Q02_09950</name>
</gene>
<dbReference type="CDD" id="cd03747">
    <property type="entry name" value="Ntn_PGA_like"/>
    <property type="match status" value="1"/>
</dbReference>
<accession>A0A372G109</accession>
<dbReference type="InterPro" id="IPR043147">
    <property type="entry name" value="Penicillin_amidase_A-knob"/>
</dbReference>
<dbReference type="InterPro" id="IPR029055">
    <property type="entry name" value="Ntn_hydrolases_N"/>
</dbReference>
<dbReference type="EMBL" id="QVFU01000007">
    <property type="protein sequence ID" value="RFS46741.1"/>
    <property type="molecule type" value="Genomic_DNA"/>
</dbReference>
<evidence type="ECO:0000256" key="1">
    <source>
        <dbReference type="ARBA" id="ARBA00006586"/>
    </source>
</evidence>
<keyword evidence="5" id="KW-0106">Calcium</keyword>
<dbReference type="Gene3D" id="1.10.1400.10">
    <property type="match status" value="1"/>
</dbReference>
<dbReference type="GO" id="GO:0016811">
    <property type="term" value="F:hydrolase activity, acting on carbon-nitrogen (but not peptide) bonds, in linear amides"/>
    <property type="evidence" value="ECO:0007669"/>
    <property type="project" value="InterPro"/>
</dbReference>
<keyword evidence="2" id="KW-0378">Hydrolase</keyword>
<reference evidence="7 8" key="1">
    <citation type="submission" date="2018-08" db="EMBL/GenBank/DDBJ databases">
        <title>Verrucosispora craniellae sp. nov., isolated from a marine sponge in the South China Sea.</title>
        <authorList>
            <person name="Li L."/>
            <person name="Lin H.W."/>
        </authorList>
    </citation>
    <scope>NUCLEOTIDE SEQUENCE [LARGE SCALE GENOMIC DNA]</scope>
    <source>
        <strain evidence="7 8">LHW63014</strain>
    </source>
</reference>
<feature type="active site" description="Nucleophile" evidence="4">
    <location>
        <position position="181"/>
    </location>
</feature>